<evidence type="ECO:0000313" key="1">
    <source>
        <dbReference type="EMBL" id="MEU2271074.1"/>
    </source>
</evidence>
<protein>
    <submittedName>
        <fullName evidence="1">Class I SAM-dependent methyltransferase</fullName>
        <ecNumber evidence="1">2.1.-.-</ecNumber>
    </submittedName>
</protein>
<keyword evidence="2" id="KW-1185">Reference proteome</keyword>
<dbReference type="CDD" id="cd02440">
    <property type="entry name" value="AdoMet_MTases"/>
    <property type="match status" value="1"/>
</dbReference>
<dbReference type="EMBL" id="JBEYBN010000064">
    <property type="protein sequence ID" value="MEU2271074.1"/>
    <property type="molecule type" value="Genomic_DNA"/>
</dbReference>
<dbReference type="Proteomes" id="UP001550603">
    <property type="component" value="Unassembled WGS sequence"/>
</dbReference>
<organism evidence="1 2">
    <name type="scientific">Streptomyces olindensis</name>
    <dbReference type="NCBI Taxonomy" id="358823"/>
    <lineage>
        <taxon>Bacteria</taxon>
        <taxon>Bacillati</taxon>
        <taxon>Actinomycetota</taxon>
        <taxon>Actinomycetes</taxon>
        <taxon>Kitasatosporales</taxon>
        <taxon>Streptomycetaceae</taxon>
        <taxon>Streptomyces</taxon>
    </lineage>
</organism>
<keyword evidence="1" id="KW-0489">Methyltransferase</keyword>
<dbReference type="Pfam" id="PF13489">
    <property type="entry name" value="Methyltransf_23"/>
    <property type="match status" value="1"/>
</dbReference>
<gene>
    <name evidence="1" type="ORF">ABZ568_32610</name>
</gene>
<reference evidence="1 2" key="1">
    <citation type="submission" date="2024-06" db="EMBL/GenBank/DDBJ databases">
        <title>The Natural Products Discovery Center: Release of the First 8490 Sequenced Strains for Exploring Actinobacteria Biosynthetic Diversity.</title>
        <authorList>
            <person name="Kalkreuter E."/>
            <person name="Kautsar S.A."/>
            <person name="Yang D."/>
            <person name="Bader C.D."/>
            <person name="Teijaro C.N."/>
            <person name="Fluegel L."/>
            <person name="Davis C.M."/>
            <person name="Simpson J.R."/>
            <person name="Lauterbach L."/>
            <person name="Steele A.D."/>
            <person name="Gui C."/>
            <person name="Meng S."/>
            <person name="Li G."/>
            <person name="Viehrig K."/>
            <person name="Ye F."/>
            <person name="Su P."/>
            <person name="Kiefer A.F."/>
            <person name="Nichols A."/>
            <person name="Cepeda A.J."/>
            <person name="Yan W."/>
            <person name="Fan B."/>
            <person name="Jiang Y."/>
            <person name="Adhikari A."/>
            <person name="Zheng C.-J."/>
            <person name="Schuster L."/>
            <person name="Cowan T.M."/>
            <person name="Smanski M.J."/>
            <person name="Chevrette M.G."/>
            <person name="De Carvalho L.P.S."/>
            <person name="Shen B."/>
        </authorList>
    </citation>
    <scope>NUCLEOTIDE SEQUENCE [LARGE SCALE GENOMIC DNA]</scope>
    <source>
        <strain evidence="1 2">NPDC019583</strain>
    </source>
</reference>
<dbReference type="Gene3D" id="3.40.50.150">
    <property type="entry name" value="Vaccinia Virus protein VP39"/>
    <property type="match status" value="1"/>
</dbReference>
<dbReference type="InterPro" id="IPR029063">
    <property type="entry name" value="SAM-dependent_MTases_sf"/>
</dbReference>
<accession>A0ABV2Y4A9</accession>
<evidence type="ECO:0000313" key="2">
    <source>
        <dbReference type="Proteomes" id="UP001550603"/>
    </source>
</evidence>
<proteinExistence type="predicted"/>
<sequence>MALPERHASRRARIAHAYNTLNEQGYFTDRIGGNDAYLGSLMAHYVPRDASSILEVGAATGLWMRRVLHKRPALREVTVVEISDAAEECRRRLTPLLEGRPGARLDVVQDDFLEAAARLRPAQVVASSFVADYMGNPSDYLRRLHDLAEPGGRVIAVEVLTSGRAPVGSVSPAMLAGSFLRLCLAHAKVRKLPPVRGVARSMGLYRLPEEPAFKDLQRYTADYTFPRGLWRAEARKYPGAVFHDLGMVGMLVLPK</sequence>
<dbReference type="RefSeq" id="WP_359792642.1">
    <property type="nucleotide sequence ID" value="NZ_JBEYBN010000064.1"/>
</dbReference>
<dbReference type="GO" id="GO:0032259">
    <property type="term" value="P:methylation"/>
    <property type="evidence" value="ECO:0007669"/>
    <property type="project" value="UniProtKB-KW"/>
</dbReference>
<dbReference type="SUPFAM" id="SSF53335">
    <property type="entry name" value="S-adenosyl-L-methionine-dependent methyltransferases"/>
    <property type="match status" value="1"/>
</dbReference>
<keyword evidence="1" id="KW-0808">Transferase</keyword>
<comment type="caution">
    <text evidence="1">The sequence shown here is derived from an EMBL/GenBank/DDBJ whole genome shotgun (WGS) entry which is preliminary data.</text>
</comment>
<dbReference type="EC" id="2.1.-.-" evidence="1"/>
<name>A0ABV2Y4A9_9ACTN</name>
<dbReference type="GO" id="GO:0008168">
    <property type="term" value="F:methyltransferase activity"/>
    <property type="evidence" value="ECO:0007669"/>
    <property type="project" value="UniProtKB-KW"/>
</dbReference>